<dbReference type="Proteomes" id="UP000070299">
    <property type="component" value="Unassembled WGS sequence"/>
</dbReference>
<evidence type="ECO:0000259" key="1">
    <source>
        <dbReference type="Pfam" id="PF01882"/>
    </source>
</evidence>
<gene>
    <name evidence="2" type="ORF">AX660_16205</name>
</gene>
<feature type="domain" description="DUF58" evidence="1">
    <location>
        <begin position="42"/>
        <end position="263"/>
    </location>
</feature>
<organism evidence="2 3">
    <name type="scientific">Paraglaciecola hydrolytica</name>
    <dbReference type="NCBI Taxonomy" id="1799789"/>
    <lineage>
        <taxon>Bacteria</taxon>
        <taxon>Pseudomonadati</taxon>
        <taxon>Pseudomonadota</taxon>
        <taxon>Gammaproteobacteria</taxon>
        <taxon>Alteromonadales</taxon>
        <taxon>Alteromonadaceae</taxon>
        <taxon>Paraglaciecola</taxon>
    </lineage>
</organism>
<dbReference type="STRING" id="1799789.AX660_16205"/>
<dbReference type="InterPro" id="IPR036465">
    <property type="entry name" value="vWFA_dom_sf"/>
</dbReference>
<dbReference type="AlphaFoldDB" id="A0A136A0J3"/>
<evidence type="ECO:0000313" key="2">
    <source>
        <dbReference type="EMBL" id="KXI28727.1"/>
    </source>
</evidence>
<protein>
    <recommendedName>
        <fullName evidence="1">DUF58 domain-containing protein</fullName>
    </recommendedName>
</protein>
<keyword evidence="3" id="KW-1185">Reference proteome</keyword>
<evidence type="ECO:0000313" key="3">
    <source>
        <dbReference type="Proteomes" id="UP000070299"/>
    </source>
</evidence>
<dbReference type="SUPFAM" id="SSF53300">
    <property type="entry name" value="vWA-like"/>
    <property type="match status" value="1"/>
</dbReference>
<accession>A0A136A0J3</accession>
<reference evidence="3" key="1">
    <citation type="submission" date="2016-02" db="EMBL/GenBank/DDBJ databases">
        <authorList>
            <person name="Schultz-Johansen M."/>
            <person name="Glaring M.A."/>
            <person name="Bech P.K."/>
            <person name="Stougaard P."/>
        </authorList>
    </citation>
    <scope>NUCLEOTIDE SEQUENCE [LARGE SCALE GENOMIC DNA]</scope>
    <source>
        <strain evidence="3">S66</strain>
    </source>
</reference>
<sequence>MFEPLTLARVKDLPLVAKTLAQGFLHGIHHSTQKGTGVEFSQYRSYEPGDALSKIDWKLFARSDKYFVREAQRESNINVWLVIDASLSMLQGSEHVSKQQDKTWHKLDYARTLLATVSYLAHQQGDAVGLLAISSEKTHFLPAYGGGQHWRKVLLQLATVSSGGIFPPVHTLQNKLAHLQHNSLVIVVSDFYQKQQEITEFMQKLNPAKTDVVAVQLECDDEVEFPYKGQIRFEDLESKKQVLVSAKDVKSAYLATRQDFNQQLSTQLKQLQIQHLRANIDQPLDSTLHQFLTARQRKR</sequence>
<dbReference type="PANTHER" id="PTHR33608">
    <property type="entry name" value="BLL2464 PROTEIN"/>
    <property type="match status" value="1"/>
</dbReference>
<comment type="caution">
    <text evidence="2">The sequence shown here is derived from an EMBL/GenBank/DDBJ whole genome shotgun (WGS) entry which is preliminary data.</text>
</comment>
<dbReference type="PANTHER" id="PTHR33608:SF7">
    <property type="entry name" value="DUF58 DOMAIN-CONTAINING PROTEIN"/>
    <property type="match status" value="1"/>
</dbReference>
<dbReference type="Gene3D" id="3.40.50.410">
    <property type="entry name" value="von Willebrand factor, type A domain"/>
    <property type="match status" value="1"/>
</dbReference>
<proteinExistence type="predicted"/>
<dbReference type="Pfam" id="PF01882">
    <property type="entry name" value="DUF58"/>
    <property type="match status" value="1"/>
</dbReference>
<dbReference type="InterPro" id="IPR002881">
    <property type="entry name" value="DUF58"/>
</dbReference>
<dbReference type="OrthoDB" id="9812729at2"/>
<dbReference type="EMBL" id="LSNE01000006">
    <property type="protein sequence ID" value="KXI28727.1"/>
    <property type="molecule type" value="Genomic_DNA"/>
</dbReference>
<name>A0A136A0J3_9ALTE</name>